<dbReference type="InterPro" id="IPR001761">
    <property type="entry name" value="Peripla_BP/Lac1_sug-bd_dom"/>
</dbReference>
<dbReference type="PANTHER" id="PTHR30146:SF109">
    <property type="entry name" value="HTH-TYPE TRANSCRIPTIONAL REGULATOR GALS"/>
    <property type="match status" value="1"/>
</dbReference>
<keyword evidence="1" id="KW-0805">Transcription regulation</keyword>
<dbReference type="SMART" id="SM00354">
    <property type="entry name" value="HTH_LACI"/>
    <property type="match status" value="1"/>
</dbReference>
<sequence>MKYITIKDIAKKLKISVSTVSRAFNDKADINATTKDLVLKTAKELGYRPNPIAKKLMQQRSYTIGIIVPEFVNAFFPKVIIGVQEIALKKGYQVLIAQSNECYETELKNIKTLEDSMVDGLIISLSSESKNTEYYQDLIRSGFPIVFFNRVNNQLNCSKIVFNDYKWALFATEHLINEGYQNIVHLKGNEGISLSNERMRGFMDAHHKHKRIFDFAQIIPTGFTIKDGRRAALEIIKKGTIPDAIFAANDPVAIGAMQVFKENGFQIPNDIAFVGFTESQMATIIEPPLTSVSQPANEIGKAAAQILLEQIESKVKFKPRTITLNGELNIRASSIRKK</sequence>
<evidence type="ECO:0000313" key="6">
    <source>
        <dbReference type="Proteomes" id="UP000244527"/>
    </source>
</evidence>
<dbReference type="GO" id="GO:0000976">
    <property type="term" value="F:transcription cis-regulatory region binding"/>
    <property type="evidence" value="ECO:0007669"/>
    <property type="project" value="TreeGrafter"/>
</dbReference>
<evidence type="ECO:0000313" key="5">
    <source>
        <dbReference type="EMBL" id="AWG22681.1"/>
    </source>
</evidence>
<reference evidence="5 6" key="1">
    <citation type="submission" date="2017-04" db="EMBL/GenBank/DDBJ databases">
        <title>Compelte genome sequence of WV33.</title>
        <authorList>
            <person name="Lee P.C."/>
        </authorList>
    </citation>
    <scope>NUCLEOTIDE SEQUENCE [LARGE SCALE GENOMIC DNA]</scope>
    <source>
        <strain evidence="5 6">WV33</strain>
    </source>
</reference>
<accession>A0A2S1LG97</accession>
<dbReference type="CDD" id="cd06267">
    <property type="entry name" value="PBP1_LacI_sugar_binding-like"/>
    <property type="match status" value="1"/>
</dbReference>
<dbReference type="CDD" id="cd01392">
    <property type="entry name" value="HTH_LacI"/>
    <property type="match status" value="1"/>
</dbReference>
<dbReference type="SUPFAM" id="SSF47413">
    <property type="entry name" value="lambda repressor-like DNA-binding domains"/>
    <property type="match status" value="1"/>
</dbReference>
<dbReference type="GO" id="GO:0003700">
    <property type="term" value="F:DNA-binding transcription factor activity"/>
    <property type="evidence" value="ECO:0007669"/>
    <property type="project" value="TreeGrafter"/>
</dbReference>
<evidence type="ECO:0000256" key="2">
    <source>
        <dbReference type="ARBA" id="ARBA00023125"/>
    </source>
</evidence>
<organism evidence="5 6">
    <name type="scientific">Flavobacterium faecale</name>
    <dbReference type="NCBI Taxonomy" id="1355330"/>
    <lineage>
        <taxon>Bacteria</taxon>
        <taxon>Pseudomonadati</taxon>
        <taxon>Bacteroidota</taxon>
        <taxon>Flavobacteriia</taxon>
        <taxon>Flavobacteriales</taxon>
        <taxon>Flavobacteriaceae</taxon>
        <taxon>Flavobacterium</taxon>
    </lineage>
</organism>
<keyword evidence="6" id="KW-1185">Reference proteome</keyword>
<dbReference type="SUPFAM" id="SSF53822">
    <property type="entry name" value="Periplasmic binding protein-like I"/>
    <property type="match status" value="1"/>
</dbReference>
<dbReference type="KEGG" id="ffa:FFWV33_14670"/>
<dbReference type="Pfam" id="PF00532">
    <property type="entry name" value="Peripla_BP_1"/>
    <property type="match status" value="1"/>
</dbReference>
<keyword evidence="2" id="KW-0238">DNA-binding</keyword>
<dbReference type="InterPro" id="IPR028082">
    <property type="entry name" value="Peripla_BP_I"/>
</dbReference>
<dbReference type="InterPro" id="IPR010982">
    <property type="entry name" value="Lambda_DNA-bd_dom_sf"/>
</dbReference>
<dbReference type="InterPro" id="IPR000843">
    <property type="entry name" value="HTH_LacI"/>
</dbReference>
<gene>
    <name evidence="5" type="ORF">FFWV33_14670</name>
</gene>
<proteinExistence type="predicted"/>
<evidence type="ECO:0000256" key="3">
    <source>
        <dbReference type="ARBA" id="ARBA00023163"/>
    </source>
</evidence>
<dbReference type="PANTHER" id="PTHR30146">
    <property type="entry name" value="LACI-RELATED TRANSCRIPTIONAL REPRESSOR"/>
    <property type="match status" value="1"/>
</dbReference>
<dbReference type="AlphaFoldDB" id="A0A2S1LG97"/>
<keyword evidence="3" id="KW-0804">Transcription</keyword>
<name>A0A2S1LG97_9FLAO</name>
<dbReference type="OrthoDB" id="9768806at2"/>
<dbReference type="Gene3D" id="3.40.50.2300">
    <property type="match status" value="2"/>
</dbReference>
<feature type="domain" description="HTH lacI-type" evidence="4">
    <location>
        <begin position="4"/>
        <end position="58"/>
    </location>
</feature>
<dbReference type="Proteomes" id="UP000244527">
    <property type="component" value="Chromosome"/>
</dbReference>
<dbReference type="PROSITE" id="PS50932">
    <property type="entry name" value="HTH_LACI_2"/>
    <property type="match status" value="1"/>
</dbReference>
<evidence type="ECO:0000256" key="1">
    <source>
        <dbReference type="ARBA" id="ARBA00023015"/>
    </source>
</evidence>
<dbReference type="Pfam" id="PF00356">
    <property type="entry name" value="LacI"/>
    <property type="match status" value="1"/>
</dbReference>
<dbReference type="EMBL" id="CP020918">
    <property type="protein sequence ID" value="AWG22681.1"/>
    <property type="molecule type" value="Genomic_DNA"/>
</dbReference>
<protein>
    <submittedName>
        <fullName evidence="5">LacI family transcriptional regulator</fullName>
    </submittedName>
</protein>
<dbReference type="RefSeq" id="WP_108741599.1">
    <property type="nucleotide sequence ID" value="NZ_CP020918.1"/>
</dbReference>
<evidence type="ECO:0000259" key="4">
    <source>
        <dbReference type="PROSITE" id="PS50932"/>
    </source>
</evidence>
<dbReference type="Gene3D" id="1.10.260.40">
    <property type="entry name" value="lambda repressor-like DNA-binding domains"/>
    <property type="match status" value="1"/>
</dbReference>